<dbReference type="EMBL" id="GBBI01004775">
    <property type="protein sequence ID" value="JAC13937.1"/>
    <property type="molecule type" value="mRNA"/>
</dbReference>
<feature type="compositionally biased region" description="Polar residues" evidence="6">
    <location>
        <begin position="146"/>
        <end position="157"/>
    </location>
</feature>
<keyword evidence="8" id="KW-0675">Receptor</keyword>
<accession>A0A023EY13</accession>
<feature type="domain" description="IRS-type PTB" evidence="7">
    <location>
        <begin position="14"/>
        <end position="117"/>
    </location>
</feature>
<name>A0A023EY13_TRIIF</name>
<evidence type="ECO:0000256" key="3">
    <source>
        <dbReference type="ARBA" id="ARBA00022707"/>
    </source>
</evidence>
<dbReference type="Pfam" id="PF02174">
    <property type="entry name" value="IRS"/>
    <property type="match status" value="1"/>
</dbReference>
<dbReference type="InterPro" id="IPR038742">
    <property type="entry name" value="FRS2_PTB"/>
</dbReference>
<evidence type="ECO:0000256" key="5">
    <source>
        <dbReference type="ARBA" id="ARBA00023288"/>
    </source>
</evidence>
<dbReference type="CDD" id="cd01202">
    <property type="entry name" value="PTB_FRS2"/>
    <property type="match status" value="1"/>
</dbReference>
<dbReference type="PANTHER" id="PTHR21258:SF55">
    <property type="entry name" value="FI23523P1"/>
    <property type="match status" value="1"/>
</dbReference>
<comment type="subcellular location">
    <subcellularLocation>
        <location evidence="1">Membrane</location>
    </subcellularLocation>
</comment>
<dbReference type="InterPro" id="IPR002404">
    <property type="entry name" value="IRS_PTB"/>
</dbReference>
<dbReference type="SMART" id="SM00310">
    <property type="entry name" value="PTBI"/>
    <property type="match status" value="1"/>
</dbReference>
<dbReference type="PANTHER" id="PTHR21258">
    <property type="entry name" value="DOCKING PROTEIN RELATED"/>
    <property type="match status" value="1"/>
</dbReference>
<dbReference type="Gene3D" id="2.30.29.30">
    <property type="entry name" value="Pleckstrin-homology domain (PH domain)/Phosphotyrosine-binding domain (PTB)"/>
    <property type="match status" value="1"/>
</dbReference>
<dbReference type="GO" id="GO:0005104">
    <property type="term" value="F:fibroblast growth factor receptor binding"/>
    <property type="evidence" value="ECO:0007669"/>
    <property type="project" value="TreeGrafter"/>
</dbReference>
<feature type="compositionally biased region" description="Polar residues" evidence="6">
    <location>
        <begin position="126"/>
        <end position="137"/>
    </location>
</feature>
<evidence type="ECO:0000256" key="2">
    <source>
        <dbReference type="ARBA" id="ARBA00022553"/>
    </source>
</evidence>
<dbReference type="AlphaFoldDB" id="A0A023EY13"/>
<keyword evidence="3" id="KW-0519">Myristate</keyword>
<evidence type="ECO:0000256" key="1">
    <source>
        <dbReference type="ARBA" id="ARBA00004370"/>
    </source>
</evidence>
<evidence type="ECO:0000256" key="4">
    <source>
        <dbReference type="ARBA" id="ARBA00023136"/>
    </source>
</evidence>
<keyword evidence="5" id="KW-0449">Lipoprotein</keyword>
<dbReference type="InterPro" id="IPR011993">
    <property type="entry name" value="PH-like_dom_sf"/>
</dbReference>
<feature type="region of interest" description="Disordered" evidence="6">
    <location>
        <begin position="113"/>
        <end position="157"/>
    </location>
</feature>
<dbReference type="InterPro" id="IPR050996">
    <property type="entry name" value="Docking_Protein_DOK"/>
</dbReference>
<dbReference type="GO" id="GO:0005068">
    <property type="term" value="F:transmembrane receptor protein tyrosine kinase adaptor activity"/>
    <property type="evidence" value="ECO:0007669"/>
    <property type="project" value="TreeGrafter"/>
</dbReference>
<dbReference type="GO" id="GO:0016020">
    <property type="term" value="C:membrane"/>
    <property type="evidence" value="ECO:0007669"/>
    <property type="project" value="UniProtKB-SubCell"/>
</dbReference>
<evidence type="ECO:0000256" key="6">
    <source>
        <dbReference type="SAM" id="MobiDB-lite"/>
    </source>
</evidence>
<dbReference type="SUPFAM" id="SSF50729">
    <property type="entry name" value="PH domain-like"/>
    <property type="match status" value="1"/>
</dbReference>
<feature type="compositionally biased region" description="Low complexity" evidence="6">
    <location>
        <begin position="174"/>
        <end position="185"/>
    </location>
</feature>
<organism evidence="8">
    <name type="scientific">Triatoma infestans</name>
    <name type="common">Assassin bug</name>
    <dbReference type="NCBI Taxonomy" id="30076"/>
    <lineage>
        <taxon>Eukaryota</taxon>
        <taxon>Metazoa</taxon>
        <taxon>Ecdysozoa</taxon>
        <taxon>Arthropoda</taxon>
        <taxon>Hexapoda</taxon>
        <taxon>Insecta</taxon>
        <taxon>Pterygota</taxon>
        <taxon>Neoptera</taxon>
        <taxon>Paraneoptera</taxon>
        <taxon>Hemiptera</taxon>
        <taxon>Heteroptera</taxon>
        <taxon>Panheteroptera</taxon>
        <taxon>Cimicomorpha</taxon>
        <taxon>Reduviidae</taxon>
        <taxon>Triatominae</taxon>
        <taxon>Triatoma</taxon>
    </lineage>
</organism>
<feature type="region of interest" description="Disordered" evidence="6">
    <location>
        <begin position="169"/>
        <end position="246"/>
    </location>
</feature>
<proteinExistence type="evidence at transcript level"/>
<evidence type="ECO:0000259" key="7">
    <source>
        <dbReference type="PROSITE" id="PS51064"/>
    </source>
</evidence>
<dbReference type="GO" id="GO:0008543">
    <property type="term" value="P:fibroblast growth factor receptor signaling pathway"/>
    <property type="evidence" value="ECO:0007669"/>
    <property type="project" value="TreeGrafter"/>
</dbReference>
<dbReference type="PROSITE" id="PS51064">
    <property type="entry name" value="IRS_PTB"/>
    <property type="match status" value="1"/>
</dbReference>
<keyword evidence="2" id="KW-0597">Phosphoprotein</keyword>
<dbReference type="SMART" id="SM01244">
    <property type="entry name" value="IRS"/>
    <property type="match status" value="1"/>
</dbReference>
<keyword evidence="4" id="KW-0472">Membrane</keyword>
<feature type="compositionally biased region" description="Basic and acidic residues" evidence="6">
    <location>
        <begin position="113"/>
        <end position="125"/>
    </location>
</feature>
<sequence length="351" mass="37951">MGCVTSKKDINDLHPNIFQVVLKKVSNVDDVGNRLSSGQLEVNDTELVLYQKGKPPVRWPLRSLRRYGHGSQVFSFEAGRRCPTGSGIYAFSCKRADKLFEFVQANVQLRNNEDTVSRNNEDTASRDTGTPGQTRPSSGAYLEPIPSTNIVTSTRHSSLPRLTIQPASQHSRLNSVGSSSNGCVSPSPPPQLTNNNNNNDSMFLMDDSTTSPDSPPPSQLYMNVSCGSGMPAALEEEPEEDEEEENHHIYANLAPGDAVPPLSPAPLPEPRSLTYLVLDLDGSSTNGCGPGPESPAPRPSEGYVTIDFDKTVALSHSVNPTFCNEGSRKTRHSSTIGDIVMPRQSPSSLSD</sequence>
<evidence type="ECO:0000313" key="8">
    <source>
        <dbReference type="EMBL" id="JAC13937.1"/>
    </source>
</evidence>
<dbReference type="GO" id="GO:0005737">
    <property type="term" value="C:cytoplasm"/>
    <property type="evidence" value="ECO:0007669"/>
    <property type="project" value="TreeGrafter"/>
</dbReference>
<feature type="compositionally biased region" description="Acidic residues" evidence="6">
    <location>
        <begin position="234"/>
        <end position="244"/>
    </location>
</feature>
<protein>
    <submittedName>
        <fullName evidence="8">Putative fibroblast growth factor receptor substrate 2 phosphotyrosine-binding domain protein</fullName>
    </submittedName>
</protein>
<feature type="region of interest" description="Disordered" evidence="6">
    <location>
        <begin position="318"/>
        <end position="351"/>
    </location>
</feature>
<reference evidence="8" key="1">
    <citation type="journal article" date="2014" name="PLoS Negl. Trop. Dis.">
        <title>An updated insight into the Sialotranscriptome of Triatoma infestans: developmental stage and geographic variations.</title>
        <authorList>
            <person name="Schwarz A."/>
            <person name="Medrano-Mercado N."/>
            <person name="Schaub G.A."/>
            <person name="Struchiner C.J."/>
            <person name="Bargues M.D."/>
            <person name="Levy M.Z."/>
            <person name="Ribeiro J.M."/>
        </authorList>
    </citation>
    <scope>NUCLEOTIDE SEQUENCE</scope>
    <source>
        <strain evidence="8">Chile</strain>
        <tissue evidence="8">Salivary glands</tissue>
    </source>
</reference>